<dbReference type="RefSeq" id="WP_133490884.1">
    <property type="nucleotide sequence ID" value="NZ_AQPF01000009.1"/>
</dbReference>
<evidence type="ECO:0000313" key="1">
    <source>
        <dbReference type="EMBL" id="KAF0806265.1"/>
    </source>
</evidence>
<protein>
    <submittedName>
        <fullName evidence="1">Alpha-methylacyl-CoA racemase</fullName>
    </submittedName>
</protein>
<gene>
    <name evidence="1" type="ORF">A6D6_01600</name>
</gene>
<dbReference type="EMBL" id="AQPF01000009">
    <property type="protein sequence ID" value="KAF0806265.1"/>
    <property type="molecule type" value="Genomic_DNA"/>
</dbReference>
<dbReference type="InterPro" id="IPR003673">
    <property type="entry name" value="CoA-Trfase_fam_III"/>
</dbReference>
<dbReference type="PANTHER" id="PTHR48228:SF5">
    <property type="entry name" value="ALPHA-METHYLACYL-COA RACEMASE"/>
    <property type="match status" value="1"/>
</dbReference>
<dbReference type="PANTHER" id="PTHR48228">
    <property type="entry name" value="SUCCINYL-COA--D-CITRAMALATE COA-TRANSFERASE"/>
    <property type="match status" value="1"/>
</dbReference>
<comment type="caution">
    <text evidence="1">The sequence shown here is derived from an EMBL/GenBank/DDBJ whole genome shotgun (WGS) entry which is preliminary data.</text>
</comment>
<dbReference type="SUPFAM" id="SSF89796">
    <property type="entry name" value="CoA-transferase family III (CaiB/BaiF)"/>
    <property type="match status" value="1"/>
</dbReference>
<dbReference type="Gene3D" id="3.40.50.10540">
    <property type="entry name" value="Crotonobetainyl-coa:carnitine coa-transferase, domain 1"/>
    <property type="match status" value="2"/>
</dbReference>
<name>A0ABQ6Y9C3_9GAMM</name>
<dbReference type="InterPro" id="IPR023606">
    <property type="entry name" value="CoA-Trfase_III_dom_1_sf"/>
</dbReference>
<dbReference type="Proteomes" id="UP000771797">
    <property type="component" value="Unassembled WGS sequence"/>
</dbReference>
<keyword evidence="2" id="KW-1185">Reference proteome</keyword>
<evidence type="ECO:0000313" key="2">
    <source>
        <dbReference type="Proteomes" id="UP000771797"/>
    </source>
</evidence>
<dbReference type="Pfam" id="PF02515">
    <property type="entry name" value="CoA_transf_3"/>
    <property type="match status" value="1"/>
</dbReference>
<accession>A0ABQ6Y9C3</accession>
<dbReference type="InterPro" id="IPR044855">
    <property type="entry name" value="CoA-Trfase_III_dom3_sf"/>
</dbReference>
<dbReference type="Gene3D" id="3.30.1540.10">
    <property type="entry name" value="formyl-coa transferase, domain 3"/>
    <property type="match status" value="1"/>
</dbReference>
<dbReference type="InterPro" id="IPR050509">
    <property type="entry name" value="CoA-transferase_III"/>
</dbReference>
<proteinExistence type="predicted"/>
<reference evidence="1 2" key="1">
    <citation type="submission" date="2012-09" db="EMBL/GenBank/DDBJ databases">
        <title>Genome Sequence of alkane-degrading Bacterium Alcanivorax sp. 6-D-6.</title>
        <authorList>
            <person name="Lai Q."/>
            <person name="Shao Z."/>
        </authorList>
    </citation>
    <scope>NUCLEOTIDE SEQUENCE [LARGE SCALE GENOMIC DNA]</scope>
    <source>
        <strain evidence="1 2">6-D-6</strain>
    </source>
</reference>
<organism evidence="1 2">
    <name type="scientific">Alcanivorax xiamenensis</name>
    <dbReference type="NCBI Taxonomy" id="1177156"/>
    <lineage>
        <taxon>Bacteria</taxon>
        <taxon>Pseudomonadati</taxon>
        <taxon>Pseudomonadota</taxon>
        <taxon>Gammaproteobacteria</taxon>
        <taxon>Oceanospirillales</taxon>
        <taxon>Alcanivoracaceae</taxon>
        <taxon>Alcanivorax</taxon>
    </lineage>
</organism>
<sequence length="393" mass="42309">MTGPLNSLKVLDFSTLLPGPFGTLMLADMGADVLRIESPTRPDFVRLLPPSVNGMSAAHAYLNRSKRAMALDLKRPAGIEIVHRLVGDYDIVVEQFRPGVMDKLGLGYEALKAINPGLIYCSITGYGQTGPYRDRAGHDLNYLSIAGMTGYNGRRDSGPAPMACQVADVAGGSCHAVMAILAAVIHRQQTGEGQYLDISMTDAAFSLHALTAPGALVAGEDPELERTKLNGGSFYDCYRTGDGRYLSVAGLEPQFFSRFCEAIQRPDLTAKGLSFSPEVVDEVKSAIAEVIGAHPLDHWLQVFADVDCCVEPVLSFSEAREHPQLKARNMVVSVPDGHGGEQPQVASPFRFSATPVGYRFTGVALGQHNEDVLREQGFTDEDVARLREAGALG</sequence>